<keyword evidence="3 7" id="KW-0560">Oxidoreductase</keyword>
<dbReference type="GO" id="GO:0030170">
    <property type="term" value="F:pyridoxal phosphate binding"/>
    <property type="evidence" value="ECO:0007669"/>
    <property type="project" value="TreeGrafter"/>
</dbReference>
<dbReference type="Gene3D" id="6.20.440.10">
    <property type="match status" value="1"/>
</dbReference>
<proteinExistence type="predicted"/>
<evidence type="ECO:0000313" key="7">
    <source>
        <dbReference type="EMBL" id="AIF09534.1"/>
    </source>
</evidence>
<dbReference type="Gene3D" id="3.40.640.10">
    <property type="entry name" value="Type I PLP-dependent aspartate aminotransferase-like (Major domain)"/>
    <property type="match status" value="1"/>
</dbReference>
<accession>A0A075H0E7</accession>
<organism evidence="7">
    <name type="scientific">uncultured marine group II/III euryarchaeote KM3_37_G11</name>
    <dbReference type="NCBI Taxonomy" id="1456444"/>
    <lineage>
        <taxon>Archaea</taxon>
        <taxon>Methanobacteriati</taxon>
        <taxon>Methanobacteriota</taxon>
        <taxon>environmental samples</taxon>
    </lineage>
</organism>
<evidence type="ECO:0000259" key="5">
    <source>
        <dbReference type="Pfam" id="PF00266"/>
    </source>
</evidence>
<dbReference type="FunFam" id="3.40.640.10:FF:000224">
    <property type="entry name" value="Probable glycine dehydrogenase (decarboxylating) subunit 2"/>
    <property type="match status" value="1"/>
</dbReference>
<evidence type="ECO:0000259" key="6">
    <source>
        <dbReference type="Pfam" id="PF21478"/>
    </source>
</evidence>
<protein>
    <recommendedName>
        <fullName evidence="1">glycine dehydrogenase (aminomethyl-transferring)</fullName>
        <ecNumber evidence="1">1.4.4.2</ecNumber>
    </recommendedName>
</protein>
<comment type="catalytic activity">
    <reaction evidence="4">
        <text>N(6)-[(R)-lipoyl]-L-lysyl-[glycine-cleavage complex H protein] + glycine + H(+) = N(6)-[(R)-S(8)-aminomethyldihydrolipoyl]-L-lysyl-[glycine-cleavage complex H protein] + CO2</text>
        <dbReference type="Rhea" id="RHEA:24304"/>
        <dbReference type="Rhea" id="RHEA-COMP:10494"/>
        <dbReference type="Rhea" id="RHEA-COMP:10495"/>
        <dbReference type="ChEBI" id="CHEBI:15378"/>
        <dbReference type="ChEBI" id="CHEBI:16526"/>
        <dbReference type="ChEBI" id="CHEBI:57305"/>
        <dbReference type="ChEBI" id="CHEBI:83099"/>
        <dbReference type="ChEBI" id="CHEBI:83143"/>
        <dbReference type="EC" id="1.4.4.2"/>
    </reaction>
</comment>
<dbReference type="PANTHER" id="PTHR11773">
    <property type="entry name" value="GLYCINE DEHYDROGENASE, DECARBOXYLATING"/>
    <property type="match status" value="1"/>
</dbReference>
<dbReference type="Pfam" id="PF00266">
    <property type="entry name" value="Aminotran_5"/>
    <property type="match status" value="1"/>
</dbReference>
<dbReference type="InterPro" id="IPR015424">
    <property type="entry name" value="PyrdxlP-dep_Trfase"/>
</dbReference>
<dbReference type="InterPro" id="IPR015421">
    <property type="entry name" value="PyrdxlP-dep_Trfase_major"/>
</dbReference>
<dbReference type="GO" id="GO:0005960">
    <property type="term" value="C:glycine cleavage complex"/>
    <property type="evidence" value="ECO:0007669"/>
    <property type="project" value="TreeGrafter"/>
</dbReference>
<dbReference type="GO" id="GO:0004375">
    <property type="term" value="F:glycine dehydrogenase (decarboxylating) activity"/>
    <property type="evidence" value="ECO:0007669"/>
    <property type="project" value="UniProtKB-EC"/>
</dbReference>
<dbReference type="GO" id="GO:0019464">
    <property type="term" value="P:glycine decarboxylation via glycine cleavage system"/>
    <property type="evidence" value="ECO:0007669"/>
    <property type="project" value="TreeGrafter"/>
</dbReference>
<reference evidence="7" key="1">
    <citation type="journal article" date="2014" name="Genome Biol. Evol.">
        <title>Pangenome evidence for extensive interdomain horizontal transfer affecting lineage core and shell genes in uncultured planktonic thaumarchaeota and euryarchaeota.</title>
        <authorList>
            <person name="Deschamps P."/>
            <person name="Zivanovic Y."/>
            <person name="Moreira D."/>
            <person name="Rodriguez-Valera F."/>
            <person name="Lopez-Garcia P."/>
        </authorList>
    </citation>
    <scope>NUCLEOTIDE SEQUENCE</scope>
</reference>
<gene>
    <name evidence="7" type="primary">gcvPB</name>
</gene>
<evidence type="ECO:0000256" key="3">
    <source>
        <dbReference type="ARBA" id="ARBA00023002"/>
    </source>
</evidence>
<dbReference type="NCBIfam" id="NF003346">
    <property type="entry name" value="PRK04366.1"/>
    <property type="match status" value="1"/>
</dbReference>
<dbReference type="Gene3D" id="3.90.1150.10">
    <property type="entry name" value="Aspartate Aminotransferase, domain 1"/>
    <property type="match status" value="1"/>
</dbReference>
<dbReference type="AlphaFoldDB" id="A0A075H0E7"/>
<dbReference type="Pfam" id="PF21478">
    <property type="entry name" value="GcvP2_C"/>
    <property type="match status" value="1"/>
</dbReference>
<evidence type="ECO:0000256" key="1">
    <source>
        <dbReference type="ARBA" id="ARBA00012134"/>
    </source>
</evidence>
<dbReference type="PANTHER" id="PTHR11773:SF1">
    <property type="entry name" value="GLYCINE DEHYDROGENASE (DECARBOXYLATING), MITOCHONDRIAL"/>
    <property type="match status" value="1"/>
</dbReference>
<dbReference type="GO" id="GO:0016594">
    <property type="term" value="F:glycine binding"/>
    <property type="evidence" value="ECO:0007669"/>
    <property type="project" value="TreeGrafter"/>
</dbReference>
<keyword evidence="2" id="KW-0663">Pyridoxal phosphate</keyword>
<dbReference type="InterPro" id="IPR049316">
    <property type="entry name" value="GDC-P_C"/>
</dbReference>
<dbReference type="EMBL" id="KF900866">
    <property type="protein sequence ID" value="AIF09534.1"/>
    <property type="molecule type" value="Genomic_DNA"/>
</dbReference>
<name>A0A075H0E7_9EURY</name>
<dbReference type="InterPro" id="IPR000192">
    <property type="entry name" value="Aminotrans_V_dom"/>
</dbReference>
<dbReference type="EC" id="1.4.4.2" evidence="1"/>
<sequence>MSDLFAFRGADGAGWSQPEPTMGAEASWATVPEVLRRKSPPAWPKASEPELVRHYTWLSNRNFGIDTGFYPLGSCTMKHNPRLNERIVQLPGIDRIHPMQPEHQIQGLLAIFYEMQEMLSICSGMDEVTLQPVAGAQGELTAMRCIQEYHRSIGEGGRDKVIVPDSAHGTNPASAAMCGYDIIEIPSGSDGRIDLDALRGALGDDTAAMMITNPSTLGVFEPDIVEAAEAVHAAGGQMYYDGANFNAILGKTDPGRMGFDAVHYNLHKTFSQPHGGGGPGSGPVGVKSHLTSFLPSPIADRREWSDGDPEGVGDGYWYHWRDIGDASIGKIQQWHGNSGAVVRAWAFYRRYGRELERMSEHAVLNANYLRHRIMNPDADAAAAMHAMPLDGAPADVVMHEFTLSMSPLKDAVGVTGRDVAKRLLDYGVMAPTLYFPMIVPECLMIEPTETESKEVMDRFAADLHRILSEDPEIVTTAPHTTDVRRVDEVWAARNLVLRHPGPE</sequence>
<dbReference type="InterPro" id="IPR020581">
    <property type="entry name" value="GDC_P"/>
</dbReference>
<dbReference type="SUPFAM" id="SSF53383">
    <property type="entry name" value="PLP-dependent transferases"/>
    <property type="match status" value="1"/>
</dbReference>
<dbReference type="InterPro" id="IPR015422">
    <property type="entry name" value="PyrdxlP-dep_Trfase_small"/>
</dbReference>
<feature type="domain" description="Glycine dehydrogenase C-terminal" evidence="6">
    <location>
        <begin position="359"/>
        <end position="476"/>
    </location>
</feature>
<evidence type="ECO:0000256" key="4">
    <source>
        <dbReference type="ARBA" id="ARBA00049026"/>
    </source>
</evidence>
<dbReference type="GO" id="GO:0005829">
    <property type="term" value="C:cytosol"/>
    <property type="evidence" value="ECO:0007669"/>
    <property type="project" value="TreeGrafter"/>
</dbReference>
<feature type="domain" description="Aminotransferase class V" evidence="5">
    <location>
        <begin position="158"/>
        <end position="275"/>
    </location>
</feature>
<evidence type="ECO:0000256" key="2">
    <source>
        <dbReference type="ARBA" id="ARBA00022898"/>
    </source>
</evidence>